<feature type="non-terminal residue" evidence="3">
    <location>
        <position position="289"/>
    </location>
</feature>
<dbReference type="PANTHER" id="PTHR11232">
    <property type="entry name" value="PHOSPHOTYROSINE INTERACTION DOMAIN-CONTAINING FAMILY MEMBER"/>
    <property type="match status" value="1"/>
</dbReference>
<dbReference type="OMA" id="LYICKHQ"/>
<sequence length="289" mass="32446">MPEREREREKASERGRQQVVSKSNGKVLLVCGEQGMLPRRVHSKIPDGTVVSLSVHSEIFIFGRSITKTHLQPTGTSPAPGGLTDPSQEGFEEGHGAFDVMSLNNFQFIHSIKNSPAVFRRRFKKDKTKNLSHGDPLFKVHYMGMEKIYSLQVEQTREVVNRLVGKESCKASKDHALVVRPRYLEVKEISSGRQITKTYLHDIAYCTADRGHTNIFLYICKSKGQLQCRVFLCNKAEKAKAITVCLAKSFETAFSQWHETYSRQTLPLPSSATGRGSEEADKPHSHADG</sequence>
<evidence type="ECO:0000259" key="2">
    <source>
        <dbReference type="PROSITE" id="PS01179"/>
    </source>
</evidence>
<keyword evidence="4" id="KW-1185">Reference proteome</keyword>
<dbReference type="STRING" id="75743.A0A401Q850"/>
<evidence type="ECO:0000256" key="1">
    <source>
        <dbReference type="SAM" id="MobiDB-lite"/>
    </source>
</evidence>
<dbReference type="OrthoDB" id="9888774at2759"/>
<dbReference type="GO" id="GO:0005769">
    <property type="term" value="C:early endosome"/>
    <property type="evidence" value="ECO:0007669"/>
    <property type="project" value="TreeGrafter"/>
</dbReference>
<feature type="region of interest" description="Disordered" evidence="1">
    <location>
        <begin position="266"/>
        <end position="289"/>
    </location>
</feature>
<gene>
    <name evidence="3" type="ORF">scyTo_0022198</name>
</gene>
<evidence type="ECO:0000313" key="4">
    <source>
        <dbReference type="Proteomes" id="UP000288216"/>
    </source>
</evidence>
<dbReference type="Proteomes" id="UP000288216">
    <property type="component" value="Unassembled WGS sequence"/>
</dbReference>
<name>A0A401Q850_SCYTO</name>
<dbReference type="InterPro" id="IPR011993">
    <property type="entry name" value="PH-like_dom_sf"/>
</dbReference>
<proteinExistence type="predicted"/>
<dbReference type="CDD" id="cd00934">
    <property type="entry name" value="PTB"/>
    <property type="match status" value="1"/>
</dbReference>
<dbReference type="Pfam" id="PF14719">
    <property type="entry name" value="PID_2"/>
    <property type="match status" value="1"/>
</dbReference>
<accession>A0A401Q850</accession>
<dbReference type="InterPro" id="IPR051133">
    <property type="entry name" value="Adapter_Engulfment-Domain"/>
</dbReference>
<dbReference type="AlphaFoldDB" id="A0A401Q850"/>
<feature type="domain" description="PID" evidence="2">
    <location>
        <begin position="138"/>
        <end position="256"/>
    </location>
</feature>
<dbReference type="SUPFAM" id="SSF50729">
    <property type="entry name" value="PH domain-like"/>
    <property type="match status" value="1"/>
</dbReference>
<feature type="compositionally biased region" description="Basic and acidic residues" evidence="1">
    <location>
        <begin position="276"/>
        <end position="289"/>
    </location>
</feature>
<dbReference type="InterPro" id="IPR006020">
    <property type="entry name" value="PTB/PI_dom"/>
</dbReference>
<dbReference type="Gene3D" id="2.30.29.30">
    <property type="entry name" value="Pleckstrin-homology domain (PH domain)/Phosphotyrosine-binding domain (PTB)"/>
    <property type="match status" value="1"/>
</dbReference>
<organism evidence="3 4">
    <name type="scientific">Scyliorhinus torazame</name>
    <name type="common">Cloudy catshark</name>
    <name type="synonym">Catulus torazame</name>
    <dbReference type="NCBI Taxonomy" id="75743"/>
    <lineage>
        <taxon>Eukaryota</taxon>
        <taxon>Metazoa</taxon>
        <taxon>Chordata</taxon>
        <taxon>Craniata</taxon>
        <taxon>Vertebrata</taxon>
        <taxon>Chondrichthyes</taxon>
        <taxon>Elasmobranchii</taxon>
        <taxon>Galeomorphii</taxon>
        <taxon>Galeoidea</taxon>
        <taxon>Carcharhiniformes</taxon>
        <taxon>Scyliorhinidae</taxon>
        <taxon>Scyliorhinus</taxon>
    </lineage>
</organism>
<comment type="caution">
    <text evidence="3">The sequence shown here is derived from an EMBL/GenBank/DDBJ whole genome shotgun (WGS) entry which is preliminary data.</text>
</comment>
<evidence type="ECO:0000313" key="3">
    <source>
        <dbReference type="EMBL" id="GCB81559.1"/>
    </source>
</evidence>
<dbReference type="EMBL" id="BFAA01021590">
    <property type="protein sequence ID" value="GCB81559.1"/>
    <property type="molecule type" value="Genomic_DNA"/>
</dbReference>
<reference evidence="3 4" key="1">
    <citation type="journal article" date="2018" name="Nat. Ecol. Evol.">
        <title>Shark genomes provide insights into elasmobranch evolution and the origin of vertebrates.</title>
        <authorList>
            <person name="Hara Y"/>
            <person name="Yamaguchi K"/>
            <person name="Onimaru K"/>
            <person name="Kadota M"/>
            <person name="Koyanagi M"/>
            <person name="Keeley SD"/>
            <person name="Tatsumi K"/>
            <person name="Tanaka K"/>
            <person name="Motone F"/>
            <person name="Kageyama Y"/>
            <person name="Nozu R"/>
            <person name="Adachi N"/>
            <person name="Nishimura O"/>
            <person name="Nakagawa R"/>
            <person name="Tanegashima C"/>
            <person name="Kiyatake I"/>
            <person name="Matsumoto R"/>
            <person name="Murakumo K"/>
            <person name="Nishida K"/>
            <person name="Terakita A"/>
            <person name="Kuratani S"/>
            <person name="Sato K"/>
            <person name="Hyodo S Kuraku.S."/>
        </authorList>
    </citation>
    <scope>NUCLEOTIDE SEQUENCE [LARGE SCALE GENOMIC DNA]</scope>
</reference>
<dbReference type="PROSITE" id="PS01179">
    <property type="entry name" value="PID"/>
    <property type="match status" value="1"/>
</dbReference>
<protein>
    <recommendedName>
        <fullName evidence="2">PID domain-containing protein</fullName>
    </recommendedName>
</protein>
<dbReference type="PANTHER" id="PTHR11232:SF65">
    <property type="entry name" value="SI:DKEY-19B23.8"/>
    <property type="match status" value="1"/>
</dbReference>